<comment type="similarity">
    <text evidence="1">Belongs to the CFA/CMAS family.</text>
</comment>
<organism evidence="7 8">
    <name type="scientific">Simiduia agarivorans (strain DSM 21679 / JCM 13881 / BCRC 17597 / SA1)</name>
    <dbReference type="NCBI Taxonomy" id="1117647"/>
    <lineage>
        <taxon>Bacteria</taxon>
        <taxon>Pseudomonadati</taxon>
        <taxon>Pseudomonadota</taxon>
        <taxon>Gammaproteobacteria</taxon>
        <taxon>Cellvibrionales</taxon>
        <taxon>Cellvibrionaceae</taxon>
        <taxon>Simiduia</taxon>
    </lineage>
</organism>
<evidence type="ECO:0000256" key="3">
    <source>
        <dbReference type="ARBA" id="ARBA00022679"/>
    </source>
</evidence>
<dbReference type="GO" id="GO:0008610">
    <property type="term" value="P:lipid biosynthetic process"/>
    <property type="evidence" value="ECO:0007669"/>
    <property type="project" value="InterPro"/>
</dbReference>
<proteinExistence type="inferred from homology"/>
<dbReference type="STRING" id="1117647.M5M_07930"/>
<keyword evidence="5" id="KW-0443">Lipid metabolism</keyword>
<evidence type="ECO:0000256" key="1">
    <source>
        <dbReference type="ARBA" id="ARBA00010815"/>
    </source>
</evidence>
<protein>
    <submittedName>
        <fullName evidence="7">Cyclopropane-fatty-acyl-phospholipid synthase</fullName>
    </submittedName>
</protein>
<dbReference type="eggNOG" id="COG2230">
    <property type="taxonomic scope" value="Bacteria"/>
</dbReference>
<keyword evidence="8" id="KW-1185">Reference proteome</keyword>
<evidence type="ECO:0000313" key="8">
    <source>
        <dbReference type="Proteomes" id="UP000000466"/>
    </source>
</evidence>
<sequence>MTEQSRTSRMIDASTGSLSWADKIARRLLLRALESLRVGRLTITDGDQVYRFGGREAGPHGQIQVLDPGFYSAVLTSGTVGGGESYMQRFWDTPDLVAVVQVMSANINATNDLDSGWTNFRSLALKAFHWLRANTVKGSKKNIAAHYDLGNDFFPLFLDSTMMYSSAVFEREDMSLQEASEAKLHRICKRLNLSEQDHLLEIGTGWGGMAIYAARHFGCKVTTTTISKEQFDYASAWVSREGLQDKVTLLLEDYRNLSGQYDKLVSIEMIEAVGHDYYDEYFATCSRLLKPEGLMLIQAITIADQRYDYARKHVDFIQRYIFPGGALPSVSVVCDCLRRATDMQLVGLEEIGQHYARTLAEWRSRFWHAIDKVRACGFDDRFVRMWDYYLAYCEGGFRERVIGTSQLLMAKPGARALPDPLPL</sequence>
<dbReference type="OrthoDB" id="9782855at2"/>
<dbReference type="AlphaFoldDB" id="K4KKM9"/>
<evidence type="ECO:0000313" key="7">
    <source>
        <dbReference type="EMBL" id="AFU98775.1"/>
    </source>
</evidence>
<feature type="active site" evidence="6">
    <location>
        <position position="393"/>
    </location>
</feature>
<dbReference type="Gene3D" id="3.40.50.150">
    <property type="entry name" value="Vaccinia Virus protein VP39"/>
    <property type="match status" value="1"/>
</dbReference>
<evidence type="ECO:0000256" key="4">
    <source>
        <dbReference type="ARBA" id="ARBA00022691"/>
    </source>
</evidence>
<gene>
    <name evidence="7" type="ordered locus">M5M_07930</name>
</gene>
<accession>K4KKM9</accession>
<name>K4KKM9_SIMAS</name>
<dbReference type="InterPro" id="IPR029063">
    <property type="entry name" value="SAM-dependent_MTases_sf"/>
</dbReference>
<evidence type="ECO:0000256" key="6">
    <source>
        <dbReference type="PIRSR" id="PIRSR003085-1"/>
    </source>
</evidence>
<dbReference type="SUPFAM" id="SSF53335">
    <property type="entry name" value="S-adenosyl-L-methionine-dependent methyltransferases"/>
    <property type="match status" value="1"/>
</dbReference>
<dbReference type="HOGENOM" id="CLU_026434_0_2_6"/>
<evidence type="ECO:0000256" key="5">
    <source>
        <dbReference type="ARBA" id="ARBA00023098"/>
    </source>
</evidence>
<dbReference type="KEGG" id="saga:M5M_07930"/>
<dbReference type="EMBL" id="CP003746">
    <property type="protein sequence ID" value="AFU98775.1"/>
    <property type="molecule type" value="Genomic_DNA"/>
</dbReference>
<dbReference type="InterPro" id="IPR003333">
    <property type="entry name" value="CMAS"/>
</dbReference>
<dbReference type="GO" id="GO:0032259">
    <property type="term" value="P:methylation"/>
    <property type="evidence" value="ECO:0007669"/>
    <property type="project" value="UniProtKB-KW"/>
</dbReference>
<dbReference type="PANTHER" id="PTHR43667:SF2">
    <property type="entry name" value="FATTY ACID C-METHYL TRANSFERASE"/>
    <property type="match status" value="1"/>
</dbReference>
<reference evidence="7 8" key="1">
    <citation type="journal article" date="2013" name="Genome Announc.">
        <title>Complete genome sequence of Simiduia agarivorans SA1(T), a marine bacterium able to degrade a variety of polysaccharides.</title>
        <authorList>
            <person name="Lin S.Y."/>
            <person name="Shieh W.Y."/>
            <person name="Chen J.S."/>
            <person name="Tang S.L."/>
        </authorList>
    </citation>
    <scope>NUCLEOTIDE SEQUENCE [LARGE SCALE GENOMIC DNA]</scope>
    <source>
        <strain evidence="8">DSM 21679 / JCM 13881 / BCRC 17597 / SA1</strain>
    </source>
</reference>
<dbReference type="InterPro" id="IPR050723">
    <property type="entry name" value="CFA/CMAS"/>
</dbReference>
<keyword evidence="4" id="KW-0949">S-adenosyl-L-methionine</keyword>
<dbReference type="Pfam" id="PF02353">
    <property type="entry name" value="CMAS"/>
    <property type="match status" value="1"/>
</dbReference>
<dbReference type="GO" id="GO:0008168">
    <property type="term" value="F:methyltransferase activity"/>
    <property type="evidence" value="ECO:0007669"/>
    <property type="project" value="UniProtKB-KW"/>
</dbReference>
<evidence type="ECO:0000256" key="2">
    <source>
        <dbReference type="ARBA" id="ARBA00022603"/>
    </source>
</evidence>
<dbReference type="PANTHER" id="PTHR43667">
    <property type="entry name" value="CYCLOPROPANE-FATTY-ACYL-PHOSPHOLIPID SYNTHASE"/>
    <property type="match status" value="1"/>
</dbReference>
<dbReference type="Proteomes" id="UP000000466">
    <property type="component" value="Chromosome"/>
</dbReference>
<keyword evidence="2" id="KW-0489">Methyltransferase</keyword>
<dbReference type="RefSeq" id="WP_015046940.1">
    <property type="nucleotide sequence ID" value="NC_018868.3"/>
</dbReference>
<keyword evidence="3" id="KW-0808">Transferase</keyword>
<dbReference type="PIRSF" id="PIRSF003085">
    <property type="entry name" value="CMAS"/>
    <property type="match status" value="1"/>
</dbReference>
<dbReference type="CDD" id="cd02440">
    <property type="entry name" value="AdoMet_MTases"/>
    <property type="match status" value="1"/>
</dbReference>